<dbReference type="Proteomes" id="UP000053099">
    <property type="component" value="Unassembled WGS sequence"/>
</dbReference>
<evidence type="ECO:0000313" key="2">
    <source>
        <dbReference type="EMBL" id="KPD25509.1"/>
    </source>
</evidence>
<dbReference type="PATRIC" id="fig|37636.3.peg.2178"/>
<feature type="domain" description="Glycosyltransferase subfamily 4-like N-terminal" evidence="1">
    <location>
        <begin position="20"/>
        <end position="178"/>
    </location>
</feature>
<comment type="caution">
    <text evidence="2">The sequence shown here is derived from an EMBL/GenBank/DDBJ whole genome shotgun (WGS) entry which is preliminary data.</text>
</comment>
<reference evidence="2 3" key="1">
    <citation type="submission" date="2015-09" db="EMBL/GenBank/DDBJ databases">
        <title>Draft genome sequence of Thermus scotoductus strain K1 isolated from a geothermal spring in Nagorno-Karabakh, Armenia.</title>
        <authorList>
            <person name="Saghatelyan A."/>
            <person name="Poghosyan L."/>
            <person name="Panosyan H."/>
            <person name="Birkeland N.-K."/>
        </authorList>
    </citation>
    <scope>NUCLEOTIDE SEQUENCE [LARGE SCALE GENOMIC DNA]</scope>
    <source>
        <strain evidence="2 3">K1</strain>
    </source>
</reference>
<dbReference type="InterPro" id="IPR028098">
    <property type="entry name" value="Glyco_trans_4-like_N"/>
</dbReference>
<dbReference type="AlphaFoldDB" id="A0A0N0IPL4"/>
<accession>A0A0N0IPL4</accession>
<evidence type="ECO:0000313" key="3">
    <source>
        <dbReference type="Proteomes" id="UP000053099"/>
    </source>
</evidence>
<dbReference type="Gene3D" id="3.40.50.2000">
    <property type="entry name" value="Glycogen Phosphorylase B"/>
    <property type="match status" value="2"/>
</dbReference>
<proteinExistence type="predicted"/>
<protein>
    <recommendedName>
        <fullName evidence="1">Glycosyltransferase subfamily 4-like N-terminal domain-containing protein</fullName>
    </recommendedName>
</protein>
<dbReference type="Pfam" id="PF13692">
    <property type="entry name" value="Glyco_trans_1_4"/>
    <property type="match status" value="1"/>
</dbReference>
<name>A0A0N0IPL4_THESC</name>
<sequence length="371" mass="42516">MKDYIKIAYLIHWTPATGFGVVKKVTEQVQEWLRQDNEVHVFMVGKQVQRAAEWLAEKGFAAKVFYFPYDNLTEQVTQWTLLTREIVKAKPDLIYFRYDLYMPQMEILFRFYPTVVELNTNDVAEFCLVKNARCLYNAIFRHRTFALSRGFVAVSNEIAGLVRQTHKPTKVIANGISLRNYPVLPPPADKQIRLAFLGSPGQTWHGVDKIVALARHFKEWHFHVIGPDQSEIPEPPPNVMLHGYLDQPAIEGILAQCTAGIGPMAIERKKMKEGSPLKVREYLAYGLPVITSHRDTDFPEGSEFILQIPSTSEVTSLASEIKAFVQRWFGKRVPRERIAHIDTTVKEVDRLCFFRQILSDIGFRGGRGHET</sequence>
<evidence type="ECO:0000259" key="1">
    <source>
        <dbReference type="Pfam" id="PF13439"/>
    </source>
</evidence>
<dbReference type="EMBL" id="LJJR01000050">
    <property type="protein sequence ID" value="KPD25509.1"/>
    <property type="molecule type" value="Genomic_DNA"/>
</dbReference>
<gene>
    <name evidence="2" type="ORF">AN926_12380</name>
</gene>
<dbReference type="Pfam" id="PF13439">
    <property type="entry name" value="Glyco_transf_4"/>
    <property type="match status" value="1"/>
</dbReference>
<dbReference type="SUPFAM" id="SSF53756">
    <property type="entry name" value="UDP-Glycosyltransferase/glycogen phosphorylase"/>
    <property type="match status" value="1"/>
</dbReference>
<organism evidence="2 3">
    <name type="scientific">Thermus scotoductus</name>
    <dbReference type="NCBI Taxonomy" id="37636"/>
    <lineage>
        <taxon>Bacteria</taxon>
        <taxon>Thermotogati</taxon>
        <taxon>Deinococcota</taxon>
        <taxon>Deinococci</taxon>
        <taxon>Thermales</taxon>
        <taxon>Thermaceae</taxon>
        <taxon>Thermus</taxon>
    </lineage>
</organism>